<feature type="region of interest" description="Disordered" evidence="1">
    <location>
        <begin position="52"/>
        <end position="109"/>
    </location>
</feature>
<gene>
    <name evidence="2" type="ORF">CEXT_693781</name>
</gene>
<proteinExistence type="predicted"/>
<feature type="compositionally biased region" description="Polar residues" evidence="1">
    <location>
        <begin position="52"/>
        <end position="64"/>
    </location>
</feature>
<sequence length="109" mass="12589">MLMRLSIDHNKPILSSKKSFVLIHPRTISLGIAMLRMPTFIDLFAHLTTDSNETNRPQTHNKFCNISSILPPPSNPFEKHETHTKNEHTRTQRRKKRIPTPPSLISLNK</sequence>
<keyword evidence="3" id="KW-1185">Reference proteome</keyword>
<accession>A0AAV4Y0Z7</accession>
<dbReference type="EMBL" id="BPLR01001128">
    <property type="protein sequence ID" value="GIZ00179.1"/>
    <property type="molecule type" value="Genomic_DNA"/>
</dbReference>
<evidence type="ECO:0000313" key="3">
    <source>
        <dbReference type="Proteomes" id="UP001054945"/>
    </source>
</evidence>
<dbReference type="AlphaFoldDB" id="A0AAV4Y0Z7"/>
<evidence type="ECO:0000313" key="2">
    <source>
        <dbReference type="EMBL" id="GIZ00179.1"/>
    </source>
</evidence>
<organism evidence="2 3">
    <name type="scientific">Caerostris extrusa</name>
    <name type="common">Bark spider</name>
    <name type="synonym">Caerostris bankana</name>
    <dbReference type="NCBI Taxonomy" id="172846"/>
    <lineage>
        <taxon>Eukaryota</taxon>
        <taxon>Metazoa</taxon>
        <taxon>Ecdysozoa</taxon>
        <taxon>Arthropoda</taxon>
        <taxon>Chelicerata</taxon>
        <taxon>Arachnida</taxon>
        <taxon>Araneae</taxon>
        <taxon>Araneomorphae</taxon>
        <taxon>Entelegynae</taxon>
        <taxon>Araneoidea</taxon>
        <taxon>Araneidae</taxon>
        <taxon>Caerostris</taxon>
    </lineage>
</organism>
<evidence type="ECO:0000256" key="1">
    <source>
        <dbReference type="SAM" id="MobiDB-lite"/>
    </source>
</evidence>
<name>A0AAV4Y0Z7_CAEEX</name>
<dbReference type="Proteomes" id="UP001054945">
    <property type="component" value="Unassembled WGS sequence"/>
</dbReference>
<reference evidence="2 3" key="1">
    <citation type="submission" date="2021-06" db="EMBL/GenBank/DDBJ databases">
        <title>Caerostris extrusa draft genome.</title>
        <authorList>
            <person name="Kono N."/>
            <person name="Arakawa K."/>
        </authorList>
    </citation>
    <scope>NUCLEOTIDE SEQUENCE [LARGE SCALE GENOMIC DNA]</scope>
</reference>
<feature type="compositionally biased region" description="Basic and acidic residues" evidence="1">
    <location>
        <begin position="77"/>
        <end position="90"/>
    </location>
</feature>
<protein>
    <submittedName>
        <fullName evidence="2">Uncharacterized protein</fullName>
    </submittedName>
</protein>
<comment type="caution">
    <text evidence="2">The sequence shown here is derived from an EMBL/GenBank/DDBJ whole genome shotgun (WGS) entry which is preliminary data.</text>
</comment>